<dbReference type="EMBL" id="JBHSMD010000002">
    <property type="protein sequence ID" value="MFC5492984.1"/>
    <property type="molecule type" value="Genomic_DNA"/>
</dbReference>
<reference evidence="3" key="1">
    <citation type="journal article" date="2019" name="Int. J. Syst. Evol. Microbiol.">
        <title>The Global Catalogue of Microorganisms (GCM) 10K type strain sequencing project: providing services to taxonomists for standard genome sequencing and annotation.</title>
        <authorList>
            <consortium name="The Broad Institute Genomics Platform"/>
            <consortium name="The Broad Institute Genome Sequencing Center for Infectious Disease"/>
            <person name="Wu L."/>
            <person name="Ma J."/>
        </authorList>
    </citation>
    <scope>NUCLEOTIDE SEQUENCE [LARGE SCALE GENOMIC DNA]</scope>
    <source>
        <strain evidence="3">KACC 13778</strain>
    </source>
</reference>
<keyword evidence="3" id="KW-1185">Reference proteome</keyword>
<evidence type="ECO:0000256" key="1">
    <source>
        <dbReference type="SAM" id="MobiDB-lite"/>
    </source>
</evidence>
<name>A0ABW0N1M6_9ACTN</name>
<dbReference type="Proteomes" id="UP001595956">
    <property type="component" value="Unassembled WGS sequence"/>
</dbReference>
<accession>A0ABW0N1M6</accession>
<sequence>MTTIIGAIGALVLGGAIGTFTIVSAVNSVSSPSDSPSSVSSEQGEIPYGSTD</sequence>
<organism evidence="2 3">
    <name type="scientific">Nocardioides caricicola</name>
    <dbReference type="NCBI Taxonomy" id="634770"/>
    <lineage>
        <taxon>Bacteria</taxon>
        <taxon>Bacillati</taxon>
        <taxon>Actinomycetota</taxon>
        <taxon>Actinomycetes</taxon>
        <taxon>Propionibacteriales</taxon>
        <taxon>Nocardioidaceae</taxon>
        <taxon>Nocardioides</taxon>
    </lineage>
</organism>
<dbReference type="RefSeq" id="WP_345171676.1">
    <property type="nucleotide sequence ID" value="NZ_BAABFQ010000003.1"/>
</dbReference>
<evidence type="ECO:0008006" key="4">
    <source>
        <dbReference type="Google" id="ProtNLM"/>
    </source>
</evidence>
<proteinExistence type="predicted"/>
<feature type="compositionally biased region" description="Low complexity" evidence="1">
    <location>
        <begin position="28"/>
        <end position="41"/>
    </location>
</feature>
<feature type="region of interest" description="Disordered" evidence="1">
    <location>
        <begin position="28"/>
        <end position="52"/>
    </location>
</feature>
<comment type="caution">
    <text evidence="2">The sequence shown here is derived from an EMBL/GenBank/DDBJ whole genome shotgun (WGS) entry which is preliminary data.</text>
</comment>
<evidence type="ECO:0000313" key="3">
    <source>
        <dbReference type="Proteomes" id="UP001595956"/>
    </source>
</evidence>
<protein>
    <recommendedName>
        <fullName evidence="4">DUF2613 family protein</fullName>
    </recommendedName>
</protein>
<evidence type="ECO:0000313" key="2">
    <source>
        <dbReference type="EMBL" id="MFC5492984.1"/>
    </source>
</evidence>
<gene>
    <name evidence="2" type="ORF">ACFPKY_07725</name>
</gene>